<dbReference type="Pfam" id="PF12172">
    <property type="entry name" value="zf-ChsH2"/>
    <property type="match status" value="1"/>
</dbReference>
<dbReference type="SUPFAM" id="SSF50249">
    <property type="entry name" value="Nucleic acid-binding proteins"/>
    <property type="match status" value="1"/>
</dbReference>
<dbReference type="EMBL" id="QJJV01000008">
    <property type="protein sequence ID" value="PXX16436.1"/>
    <property type="molecule type" value="Genomic_DNA"/>
</dbReference>
<accession>A0ABX5MQV1</accession>
<organism evidence="2 3">
    <name type="scientific">Paraburkholderia tropica</name>
    <dbReference type="NCBI Taxonomy" id="92647"/>
    <lineage>
        <taxon>Bacteria</taxon>
        <taxon>Pseudomonadati</taxon>
        <taxon>Pseudomonadota</taxon>
        <taxon>Betaproteobacteria</taxon>
        <taxon>Burkholderiales</taxon>
        <taxon>Burkholderiaceae</taxon>
        <taxon>Paraburkholderia</taxon>
    </lineage>
</organism>
<evidence type="ECO:0000313" key="2">
    <source>
        <dbReference type="EMBL" id="PXX16436.1"/>
    </source>
</evidence>
<feature type="domain" description="ChsH2 rubredoxin-like zinc ribbon" evidence="1">
    <location>
        <begin position="9"/>
        <end position="32"/>
    </location>
</feature>
<dbReference type="Proteomes" id="UP000247515">
    <property type="component" value="Unassembled WGS sequence"/>
</dbReference>
<evidence type="ECO:0000259" key="1">
    <source>
        <dbReference type="Pfam" id="PF12172"/>
    </source>
</evidence>
<protein>
    <recommendedName>
        <fullName evidence="1">ChsH2 rubredoxin-like zinc ribbon domain-containing protein</fullName>
    </recommendedName>
</protein>
<sequence>MTTVLHIERCRVCAQALFPARYRCPHCGAADWASEAAPHGVVEESTVVRHRVGAQGTGDVHLATVRTAAGAFVIARADAPLARGTSVALSIDETNRVWASASGVPHRASH</sequence>
<reference evidence="2 3" key="1">
    <citation type="submission" date="2018-05" db="EMBL/GenBank/DDBJ databases">
        <title>Genomic Encyclopedia of Type Strains, Phase IV (KMG-V): Genome sequencing to study the core and pangenomes of soil and plant-associated prokaryotes.</title>
        <authorList>
            <person name="Whitman W."/>
        </authorList>
    </citation>
    <scope>NUCLEOTIDE SEQUENCE [LARGE SCALE GENOMIC DNA]</scope>
    <source>
        <strain evidence="2 3">SIr-6563</strain>
    </source>
</reference>
<dbReference type="InterPro" id="IPR022002">
    <property type="entry name" value="ChsH2_Znr"/>
</dbReference>
<keyword evidence="3" id="KW-1185">Reference proteome</keyword>
<comment type="caution">
    <text evidence="2">The sequence shown here is derived from an EMBL/GenBank/DDBJ whole genome shotgun (WGS) entry which is preliminary data.</text>
</comment>
<dbReference type="InterPro" id="IPR012340">
    <property type="entry name" value="NA-bd_OB-fold"/>
</dbReference>
<name>A0ABX5MQV1_9BURK</name>
<proteinExistence type="predicted"/>
<evidence type="ECO:0000313" key="3">
    <source>
        <dbReference type="Proteomes" id="UP000247515"/>
    </source>
</evidence>
<gene>
    <name evidence="2" type="ORF">C7400_108244</name>
</gene>
<dbReference type="RefSeq" id="WP_110327618.1">
    <property type="nucleotide sequence ID" value="NZ_JAGIXD010000006.1"/>
</dbReference>